<dbReference type="Gene3D" id="3.90.190.10">
    <property type="entry name" value="Protein tyrosine phosphatase superfamily"/>
    <property type="match status" value="1"/>
</dbReference>
<sequence length="246" mass="27755">MTRHVDFQRLHNFRDLGGYPTADGNATKWGVLYRSDNLGKLREPADVERFAALGVHTVIDLRYPWEIEKAGRAPDLPGLRYFNLSIEHRPYDQGSLGSDFDPWRFLADRYMEVAQDGVKEIREVLTVIADPESETTVFHCASGKDRTGVIGLLVLTLIGVSEETVVDDFTLTELASERLIADWKAFYPGRELTWPAYARAPKEPMELFIADLKSRYGSVRGYAEQELGVDDGLVAALRTRLVDFEG</sequence>
<dbReference type="EMBL" id="BAAAQM010000005">
    <property type="protein sequence ID" value="GAA1959114.1"/>
    <property type="molecule type" value="Genomic_DNA"/>
</dbReference>
<name>A0ABN2QVZ2_9ACTN</name>
<dbReference type="Pfam" id="PF13350">
    <property type="entry name" value="Y_phosphatase3"/>
    <property type="match status" value="1"/>
</dbReference>
<proteinExistence type="inferred from homology"/>
<evidence type="ECO:0000313" key="3">
    <source>
        <dbReference type="Proteomes" id="UP001499854"/>
    </source>
</evidence>
<dbReference type="PANTHER" id="PTHR31126">
    <property type="entry name" value="TYROSINE-PROTEIN PHOSPHATASE"/>
    <property type="match status" value="1"/>
</dbReference>
<dbReference type="PANTHER" id="PTHR31126:SF1">
    <property type="entry name" value="TYROSINE SPECIFIC PROTEIN PHOSPHATASES DOMAIN-CONTAINING PROTEIN"/>
    <property type="match status" value="1"/>
</dbReference>
<dbReference type="PROSITE" id="PS00383">
    <property type="entry name" value="TYR_PHOSPHATASE_1"/>
    <property type="match status" value="1"/>
</dbReference>
<reference evidence="2 3" key="1">
    <citation type="journal article" date="2019" name="Int. J. Syst. Evol. Microbiol.">
        <title>The Global Catalogue of Microorganisms (GCM) 10K type strain sequencing project: providing services to taxonomists for standard genome sequencing and annotation.</title>
        <authorList>
            <consortium name="The Broad Institute Genomics Platform"/>
            <consortium name="The Broad Institute Genome Sequencing Center for Infectious Disease"/>
            <person name="Wu L."/>
            <person name="Ma J."/>
        </authorList>
    </citation>
    <scope>NUCLEOTIDE SEQUENCE [LARGE SCALE GENOMIC DNA]</scope>
    <source>
        <strain evidence="2 3">JCM 16013</strain>
    </source>
</reference>
<protein>
    <submittedName>
        <fullName evidence="2">Tyrosine-protein phosphatase</fullName>
    </submittedName>
</protein>
<keyword evidence="3" id="KW-1185">Reference proteome</keyword>
<organism evidence="2 3">
    <name type="scientific">Catenulispora subtropica</name>
    <dbReference type="NCBI Taxonomy" id="450798"/>
    <lineage>
        <taxon>Bacteria</taxon>
        <taxon>Bacillati</taxon>
        <taxon>Actinomycetota</taxon>
        <taxon>Actinomycetes</taxon>
        <taxon>Catenulisporales</taxon>
        <taxon>Catenulisporaceae</taxon>
        <taxon>Catenulispora</taxon>
    </lineage>
</organism>
<gene>
    <name evidence="2" type="ORF">GCM10009838_14260</name>
</gene>
<accession>A0ABN2QVZ2</accession>
<comment type="caution">
    <text evidence="2">The sequence shown here is derived from an EMBL/GenBank/DDBJ whole genome shotgun (WGS) entry which is preliminary data.</text>
</comment>
<dbReference type="InterPro" id="IPR029021">
    <property type="entry name" value="Prot-tyrosine_phosphatase-like"/>
</dbReference>
<comment type="similarity">
    <text evidence="1">Belongs to the protein-tyrosine phosphatase family.</text>
</comment>
<evidence type="ECO:0000313" key="2">
    <source>
        <dbReference type="EMBL" id="GAA1959114.1"/>
    </source>
</evidence>
<dbReference type="SUPFAM" id="SSF52799">
    <property type="entry name" value="(Phosphotyrosine protein) phosphatases II"/>
    <property type="match status" value="1"/>
</dbReference>
<dbReference type="Proteomes" id="UP001499854">
    <property type="component" value="Unassembled WGS sequence"/>
</dbReference>
<dbReference type="InterPro" id="IPR026893">
    <property type="entry name" value="Tyr/Ser_Pase_IphP-type"/>
</dbReference>
<evidence type="ECO:0000256" key="1">
    <source>
        <dbReference type="ARBA" id="ARBA00009580"/>
    </source>
</evidence>
<dbReference type="InterPro" id="IPR016130">
    <property type="entry name" value="Tyr_Pase_AS"/>
</dbReference>
<dbReference type="RefSeq" id="WP_344656117.1">
    <property type="nucleotide sequence ID" value="NZ_BAAAQM010000005.1"/>
</dbReference>